<feature type="coiled-coil region" evidence="1">
    <location>
        <begin position="255"/>
        <end position="319"/>
    </location>
</feature>
<keyword evidence="1" id="KW-0175">Coiled coil</keyword>
<feature type="compositionally biased region" description="Basic and acidic residues" evidence="2">
    <location>
        <begin position="394"/>
        <end position="408"/>
    </location>
</feature>
<evidence type="ECO:0000313" key="4">
    <source>
        <dbReference type="Proteomes" id="UP001212152"/>
    </source>
</evidence>
<dbReference type="EMBL" id="JADGJQ010000085">
    <property type="protein sequence ID" value="KAJ3171763.1"/>
    <property type="molecule type" value="Genomic_DNA"/>
</dbReference>
<evidence type="ECO:0000256" key="1">
    <source>
        <dbReference type="SAM" id="Coils"/>
    </source>
</evidence>
<accession>A0AAD5XM72</accession>
<reference evidence="3" key="1">
    <citation type="submission" date="2020-05" db="EMBL/GenBank/DDBJ databases">
        <title>Phylogenomic resolution of chytrid fungi.</title>
        <authorList>
            <person name="Stajich J.E."/>
            <person name="Amses K."/>
            <person name="Simmons R."/>
            <person name="Seto K."/>
            <person name="Myers J."/>
            <person name="Bonds A."/>
            <person name="Quandt C.A."/>
            <person name="Barry K."/>
            <person name="Liu P."/>
            <person name="Grigoriev I."/>
            <person name="Longcore J.E."/>
            <person name="James T.Y."/>
        </authorList>
    </citation>
    <scope>NUCLEOTIDE SEQUENCE</scope>
    <source>
        <strain evidence="3">JEL0379</strain>
    </source>
</reference>
<proteinExistence type="predicted"/>
<evidence type="ECO:0000313" key="3">
    <source>
        <dbReference type="EMBL" id="KAJ3171763.1"/>
    </source>
</evidence>
<feature type="region of interest" description="Disordered" evidence="2">
    <location>
        <begin position="352"/>
        <end position="372"/>
    </location>
</feature>
<feature type="region of interest" description="Disordered" evidence="2">
    <location>
        <begin position="387"/>
        <end position="415"/>
    </location>
</feature>
<dbReference type="AlphaFoldDB" id="A0AAD5XM72"/>
<feature type="compositionally biased region" description="Low complexity" evidence="2">
    <location>
        <begin position="353"/>
        <end position="368"/>
    </location>
</feature>
<evidence type="ECO:0000256" key="2">
    <source>
        <dbReference type="SAM" id="MobiDB-lite"/>
    </source>
</evidence>
<dbReference type="PANTHER" id="PTHR31935:SF1">
    <property type="entry name" value="COILED-COIL DOMAIN-CONTAINING PROTEIN 13"/>
    <property type="match status" value="1"/>
</dbReference>
<gene>
    <name evidence="3" type="primary">CCDC13</name>
    <name evidence="3" type="ORF">HDU87_008305</name>
</gene>
<dbReference type="Proteomes" id="UP001212152">
    <property type="component" value="Unassembled WGS sequence"/>
</dbReference>
<sequence>MANWAVARLRDHIRNLYGQYERTYIEYRVHLAQTLDAKEASVHNQQLIKSLRAQIVKAKDTNPQMIAAAAPTRAPTQPPASALPYLCKAGSTSVLAANNPRRLRYNEDDDSDAEDAVAGPALAAEDMGLNLDEELEQAIFGTSGEESSARVPGRRKPDNRTKRAIPPPTAPQPSAVHEYALRIKELEHVNSQLRATLLLSSQEVKALRQEALEQSMGLGGGAADNGGEIGETGAREAKIILLAKKACARRLTVALERERTQNTVLSNKLKQMQLDAKPAAVPVPARDTRDETKALRDKLAQVTRKLEEERTVAQALRTDVRNMHLALKKEVGDEMPLSQAKIQTLMANRNSTAANGAASPGPGSSSYDSAHRAAIRRIESERKVAMEASAGELEETRRSLEDAKRKCDAAGARNR</sequence>
<protein>
    <submittedName>
        <fullName evidence="3">Coiled-coil domain-containing protein 13</fullName>
    </submittedName>
</protein>
<dbReference type="InterPro" id="IPR038929">
    <property type="entry name" value="CCDC13"/>
</dbReference>
<dbReference type="PANTHER" id="PTHR31935">
    <property type="entry name" value="COILED-COIL DOMAIN-CONTAINING PROTEIN 13"/>
    <property type="match status" value="1"/>
</dbReference>
<comment type="caution">
    <text evidence="3">The sequence shown here is derived from an EMBL/GenBank/DDBJ whole genome shotgun (WGS) entry which is preliminary data.</text>
</comment>
<organism evidence="3 4">
    <name type="scientific">Geranomyces variabilis</name>
    <dbReference type="NCBI Taxonomy" id="109894"/>
    <lineage>
        <taxon>Eukaryota</taxon>
        <taxon>Fungi</taxon>
        <taxon>Fungi incertae sedis</taxon>
        <taxon>Chytridiomycota</taxon>
        <taxon>Chytridiomycota incertae sedis</taxon>
        <taxon>Chytridiomycetes</taxon>
        <taxon>Spizellomycetales</taxon>
        <taxon>Powellomycetaceae</taxon>
        <taxon>Geranomyces</taxon>
    </lineage>
</organism>
<keyword evidence="4" id="KW-1185">Reference proteome</keyword>
<feature type="region of interest" description="Disordered" evidence="2">
    <location>
        <begin position="140"/>
        <end position="175"/>
    </location>
</feature>
<name>A0AAD5XM72_9FUNG</name>